<feature type="region of interest" description="Disordered" evidence="3">
    <location>
        <begin position="387"/>
        <end position="416"/>
    </location>
</feature>
<evidence type="ECO:0000256" key="2">
    <source>
        <dbReference type="PROSITE-ProRule" id="PRU00035"/>
    </source>
</evidence>
<dbReference type="CDD" id="cd04369">
    <property type="entry name" value="Bromodomain"/>
    <property type="match status" value="1"/>
</dbReference>
<dbReference type="EMBL" id="KQ090217">
    <property type="protein sequence ID" value="KMS99487.1"/>
    <property type="molecule type" value="Genomic_DNA"/>
</dbReference>
<dbReference type="PROSITE" id="PS00633">
    <property type="entry name" value="BROMODOMAIN_1"/>
    <property type="match status" value="1"/>
</dbReference>
<feature type="compositionally biased region" description="Low complexity" evidence="3">
    <location>
        <begin position="1"/>
        <end position="19"/>
    </location>
</feature>
<dbReference type="KEGG" id="bvg:104905923"/>
<keyword evidence="1 2" id="KW-0103">Bromodomain</keyword>
<dbReference type="SUPFAM" id="SSF47370">
    <property type="entry name" value="Bromodomain"/>
    <property type="match status" value="1"/>
</dbReference>
<feature type="compositionally biased region" description="Low complexity" evidence="3">
    <location>
        <begin position="180"/>
        <end position="191"/>
    </location>
</feature>
<organism evidence="5 6">
    <name type="scientific">Beta vulgaris subsp. vulgaris</name>
    <name type="common">Beet</name>
    <dbReference type="NCBI Taxonomy" id="3555"/>
    <lineage>
        <taxon>Eukaryota</taxon>
        <taxon>Viridiplantae</taxon>
        <taxon>Streptophyta</taxon>
        <taxon>Embryophyta</taxon>
        <taxon>Tracheophyta</taxon>
        <taxon>Spermatophyta</taxon>
        <taxon>Magnoliopsida</taxon>
        <taxon>eudicotyledons</taxon>
        <taxon>Gunneridae</taxon>
        <taxon>Pentapetalae</taxon>
        <taxon>Caryophyllales</taxon>
        <taxon>Chenopodiaceae</taxon>
        <taxon>Betoideae</taxon>
        <taxon>Beta</taxon>
    </lineage>
</organism>
<sequence>MVRKTTTTTTVNNNITTTPPKKKKGRPSLLDLQNRAILQQQQQQLQRQQHQQQQQLQQLQQQNPNSQSHLPQSNPNYRRSRSARRIPSLPAHFIDGSDSDDPSNPNSVHSHDDYDDDDDDDDVVDDDDDVVDDDDERAEKKVKLVVQFPNSNFINAASQDEKGSKATDNENGTRMKVGPTTSTSTATATRSTPLPDKKLLLLILDKLQKKDTRGVFAEPVDPEELPDYHEIIENPMDFETVRKKLLGGIYSFLEQLEDDINLICSNAMQYNSSSTIFHRQARAIQELAKKEFETLKQDGGLSELPTKPRRGRPPGSRNLKKILEKSSPPDRTVRESSSEATPASREEDTTKSGSYNLRKGPSLYRFPRYLESCFDFSGSSSKYMSAKYGKKPFGSDDSRRDSYYHLGESDPGQDPQSVAASFGGFERQLIPVGLGSDYSYARSLAQYSAGLGPVAWKIVSNKIRSVLPPGVEFGPGWVDEPKGSSTQLTPLPEMLLQLNCVSQDSLKSEPHHLSTSCPEKLVESREISSNVEWSSVRANGVVGSGASPSLQIQPQGSVHPRMNGFNDGFASGSHFQEPMARPTSSSSLFNPHTLDSSSFDASRSFHGVTNPENDMVTSHGMPYWRNLSVQERWDHSYPVELNSGFQASGSKSSSLPIGSPPQLDLVLQL</sequence>
<feature type="compositionally biased region" description="Basic and acidic residues" evidence="3">
    <location>
        <begin position="393"/>
        <end position="403"/>
    </location>
</feature>
<keyword evidence="6" id="KW-1185">Reference proteome</keyword>
<dbReference type="Gene3D" id="1.20.920.10">
    <property type="entry name" value="Bromodomain-like"/>
    <property type="match status" value="1"/>
</dbReference>
<feature type="compositionally biased region" description="Acidic residues" evidence="3">
    <location>
        <begin position="113"/>
        <end position="136"/>
    </location>
</feature>
<dbReference type="SMART" id="SM00297">
    <property type="entry name" value="BROMO"/>
    <property type="match status" value="1"/>
</dbReference>
<reference evidence="5 6" key="1">
    <citation type="journal article" date="2014" name="Nature">
        <title>The genome of the recently domesticated crop plant sugar beet (Beta vulgaris).</title>
        <authorList>
            <person name="Dohm J.C."/>
            <person name="Minoche A.E."/>
            <person name="Holtgrawe D."/>
            <person name="Capella-Gutierrez S."/>
            <person name="Zakrzewski F."/>
            <person name="Tafer H."/>
            <person name="Rupp O."/>
            <person name="Sorensen T.R."/>
            <person name="Stracke R."/>
            <person name="Reinhardt R."/>
            <person name="Goesmann A."/>
            <person name="Kraft T."/>
            <person name="Schulz B."/>
            <person name="Stadler P.F."/>
            <person name="Schmidt T."/>
            <person name="Gabaldon T."/>
            <person name="Lehrach H."/>
            <person name="Weisshaar B."/>
            <person name="Himmelbauer H."/>
        </authorList>
    </citation>
    <scope>NUCLEOTIDE SEQUENCE [LARGE SCALE GENOMIC DNA]</scope>
    <source>
        <tissue evidence="5">Taproot</tissue>
    </source>
</reference>
<gene>
    <name evidence="5" type="ORF">BVRB_1g023270</name>
</gene>
<feature type="compositionally biased region" description="Low complexity" evidence="3">
    <location>
        <begin position="38"/>
        <end position="75"/>
    </location>
</feature>
<feature type="region of interest" description="Disordered" evidence="3">
    <location>
        <begin position="297"/>
        <end position="357"/>
    </location>
</feature>
<dbReference type="SUPFAM" id="SSF81995">
    <property type="entry name" value="beta-sandwich domain of Sec23/24"/>
    <property type="match status" value="1"/>
</dbReference>
<evidence type="ECO:0000313" key="5">
    <source>
        <dbReference type="EMBL" id="KMS99487.1"/>
    </source>
</evidence>
<proteinExistence type="predicted"/>
<evidence type="ECO:0000256" key="1">
    <source>
        <dbReference type="ARBA" id="ARBA00023117"/>
    </source>
</evidence>
<dbReference type="eggNOG" id="KOG0955">
    <property type="taxonomic scope" value="Eukaryota"/>
</dbReference>
<dbReference type="InterPro" id="IPR001487">
    <property type="entry name" value="Bromodomain"/>
</dbReference>
<feature type="domain" description="Bromo" evidence="4">
    <location>
        <begin position="208"/>
        <end position="278"/>
    </location>
</feature>
<dbReference type="InterPro" id="IPR036427">
    <property type="entry name" value="Bromodomain-like_sf"/>
</dbReference>
<dbReference type="PRINTS" id="PR00503">
    <property type="entry name" value="BROMODOMAIN"/>
</dbReference>
<name>A0A0J8BHF6_BETVV</name>
<dbReference type="PROSITE" id="PS50014">
    <property type="entry name" value="BROMODOMAIN_2"/>
    <property type="match status" value="1"/>
</dbReference>
<evidence type="ECO:0000259" key="4">
    <source>
        <dbReference type="PROSITE" id="PS50014"/>
    </source>
</evidence>
<evidence type="ECO:0000313" key="6">
    <source>
        <dbReference type="Proteomes" id="UP000035740"/>
    </source>
</evidence>
<dbReference type="PANTHER" id="PTHR22881">
    <property type="entry name" value="BROMODOMAIN CONTAINING PROTEIN"/>
    <property type="match status" value="1"/>
</dbReference>
<feature type="region of interest" description="Disordered" evidence="3">
    <location>
        <begin position="1"/>
        <end position="137"/>
    </location>
</feature>
<dbReference type="Gramene" id="KMS99487">
    <property type="protein sequence ID" value="KMS99487"/>
    <property type="gene ID" value="BVRB_1g023270"/>
</dbReference>
<feature type="compositionally biased region" description="Basic and acidic residues" evidence="3">
    <location>
        <begin position="321"/>
        <end position="337"/>
    </location>
</feature>
<dbReference type="AlphaFoldDB" id="A0A0J8BHF6"/>
<evidence type="ECO:0000256" key="3">
    <source>
        <dbReference type="SAM" id="MobiDB-lite"/>
    </source>
</evidence>
<dbReference type="Pfam" id="PF00439">
    <property type="entry name" value="Bromodomain"/>
    <property type="match status" value="1"/>
</dbReference>
<accession>A0A0J8BHF6</accession>
<dbReference type="OrthoDB" id="1742084at2759"/>
<feature type="region of interest" description="Disordered" evidence="3">
    <location>
        <begin position="155"/>
        <end position="191"/>
    </location>
</feature>
<dbReference type="Proteomes" id="UP000035740">
    <property type="component" value="Unassembled WGS sequence"/>
</dbReference>
<dbReference type="PANTHER" id="PTHR22881:SF11">
    <property type="entry name" value="BROMODOMAIN-CONTAINING PROTEIN DDB_G0270170-LIKE ISOFORM X1"/>
    <property type="match status" value="1"/>
</dbReference>
<dbReference type="InterPro" id="IPR051831">
    <property type="entry name" value="Bromodomain_contain_prot"/>
</dbReference>
<dbReference type="InterPro" id="IPR018359">
    <property type="entry name" value="Bromodomain_CS"/>
</dbReference>
<dbReference type="OMA" id="APQQQKC"/>
<protein>
    <recommendedName>
        <fullName evidence="4">Bromo domain-containing protein</fullName>
    </recommendedName>
</protein>
<feature type="compositionally biased region" description="Basic and acidic residues" evidence="3">
    <location>
        <begin position="159"/>
        <end position="173"/>
    </location>
</feature>